<dbReference type="AlphaFoldDB" id="A0A368PM91"/>
<feature type="region of interest" description="Disordered" evidence="1">
    <location>
        <begin position="109"/>
        <end position="129"/>
    </location>
</feature>
<gene>
    <name evidence="2" type="ORF">SETIT_1G200200v2</name>
</gene>
<reference evidence="2" key="2">
    <citation type="submission" date="2015-07" db="EMBL/GenBank/DDBJ databases">
        <authorList>
            <person name="Noorani M."/>
        </authorList>
    </citation>
    <scope>NUCLEOTIDE SEQUENCE</scope>
    <source>
        <strain evidence="2">Yugu1</strain>
    </source>
</reference>
<feature type="compositionally biased region" description="Basic residues" evidence="1">
    <location>
        <begin position="362"/>
        <end position="374"/>
    </location>
</feature>
<evidence type="ECO:0000256" key="1">
    <source>
        <dbReference type="SAM" id="MobiDB-lite"/>
    </source>
</evidence>
<feature type="compositionally biased region" description="Basic and acidic residues" evidence="1">
    <location>
        <begin position="245"/>
        <end position="257"/>
    </location>
</feature>
<proteinExistence type="predicted"/>
<protein>
    <submittedName>
        <fullName evidence="2">Uncharacterized protein</fullName>
    </submittedName>
</protein>
<reference evidence="2" key="1">
    <citation type="journal article" date="2012" name="Nat. Biotechnol.">
        <title>Reference genome sequence of the model plant Setaria.</title>
        <authorList>
            <person name="Bennetzen J.L."/>
            <person name="Schmutz J."/>
            <person name="Wang H."/>
            <person name="Percifield R."/>
            <person name="Hawkins J."/>
            <person name="Pontaroli A.C."/>
            <person name="Estep M."/>
            <person name="Feng L."/>
            <person name="Vaughn J.N."/>
            <person name="Grimwood J."/>
            <person name="Jenkins J."/>
            <person name="Barry K."/>
            <person name="Lindquist E."/>
            <person name="Hellsten U."/>
            <person name="Deshpande S."/>
            <person name="Wang X."/>
            <person name="Wu X."/>
            <person name="Mitros T."/>
            <person name="Triplett J."/>
            <person name="Yang X."/>
            <person name="Ye C.Y."/>
            <person name="Mauro-Herrera M."/>
            <person name="Wang L."/>
            <person name="Li P."/>
            <person name="Sharma M."/>
            <person name="Sharma R."/>
            <person name="Ronald P.C."/>
            <person name="Panaud O."/>
            <person name="Kellogg E.A."/>
            <person name="Brutnell T.P."/>
            <person name="Doust A.N."/>
            <person name="Tuskan G.A."/>
            <person name="Rokhsar D."/>
            <person name="Devos K.M."/>
        </authorList>
    </citation>
    <scope>NUCLEOTIDE SEQUENCE [LARGE SCALE GENOMIC DNA]</scope>
    <source>
        <strain evidence="2">Yugu1</strain>
    </source>
</reference>
<feature type="region of interest" description="Disordered" evidence="1">
    <location>
        <begin position="241"/>
        <end position="280"/>
    </location>
</feature>
<evidence type="ECO:0000313" key="2">
    <source>
        <dbReference type="EMBL" id="RCV06896.1"/>
    </source>
</evidence>
<feature type="region of interest" description="Disordered" evidence="1">
    <location>
        <begin position="342"/>
        <end position="374"/>
    </location>
</feature>
<dbReference type="EMBL" id="CM003528">
    <property type="protein sequence ID" value="RCV06896.1"/>
    <property type="molecule type" value="Genomic_DNA"/>
</dbReference>
<organism evidence="2">
    <name type="scientific">Setaria italica</name>
    <name type="common">Foxtail millet</name>
    <name type="synonym">Panicum italicum</name>
    <dbReference type="NCBI Taxonomy" id="4555"/>
    <lineage>
        <taxon>Eukaryota</taxon>
        <taxon>Viridiplantae</taxon>
        <taxon>Streptophyta</taxon>
        <taxon>Embryophyta</taxon>
        <taxon>Tracheophyta</taxon>
        <taxon>Spermatophyta</taxon>
        <taxon>Magnoliopsida</taxon>
        <taxon>Liliopsida</taxon>
        <taxon>Poales</taxon>
        <taxon>Poaceae</taxon>
        <taxon>PACMAD clade</taxon>
        <taxon>Panicoideae</taxon>
        <taxon>Panicodae</taxon>
        <taxon>Paniceae</taxon>
        <taxon>Cenchrinae</taxon>
        <taxon>Setaria</taxon>
    </lineage>
</organism>
<accession>A0A368PM91</accession>
<name>A0A368PM91_SETIT</name>
<sequence length="374" mass="40006">MPRMNQRRFAAADVPAPVRHLMALIAYTARTLWRPGAWSSMEASRREIASCAHAAAGHSPSARRATACCLGMTRCARATLSGAPVRQLQRIEVRALVLRVGRGAAEREELGHRRHGRGEGEAAARVEERGDHKLVPRAPGRSVGDVHRQCEERHRPAEQPTGVVATAPRLERPLPDSHRPWRAAQPSLYFSSLGGCSTDGLVVVSVRRRVAAACSEIASLAAASKQPTTLDLCPSSPVPVARSHGAGEVRCPRRRDAPGVPRRRAALGRPDPREDGRVQSVRSHQWFGRGGGGGCGAGLSAWSAGRGSGAGCRSRRCGGRGSPEVEVEERRPVVQRRHPGIHIGGVLRPAGGLHPAGSPGRGRPRRRGPRLVTS</sequence>